<evidence type="ECO:0000313" key="3">
    <source>
        <dbReference type="Proteomes" id="UP000310016"/>
    </source>
</evidence>
<name>A0A4U0PY48_9NEIS</name>
<dbReference type="Pfam" id="PF05751">
    <property type="entry name" value="FixH"/>
    <property type="match status" value="1"/>
</dbReference>
<gene>
    <name evidence="2" type="ORF">FAZ21_10100</name>
</gene>
<accession>A0A4U0PY48</accession>
<dbReference type="OrthoDB" id="5295180at2"/>
<feature type="transmembrane region" description="Helical" evidence="1">
    <location>
        <begin position="16"/>
        <end position="37"/>
    </location>
</feature>
<keyword evidence="1" id="KW-1133">Transmembrane helix</keyword>
<dbReference type="RefSeq" id="WP_136773322.1">
    <property type="nucleotide sequence ID" value="NZ_CP156074.1"/>
</dbReference>
<dbReference type="AlphaFoldDB" id="A0A4U0PY48"/>
<dbReference type="InterPro" id="IPR008620">
    <property type="entry name" value="FixH"/>
</dbReference>
<protein>
    <submittedName>
        <fullName evidence="2">Nitrogen fixation protein FixH</fullName>
    </submittedName>
</protein>
<keyword evidence="1" id="KW-0472">Membrane</keyword>
<proteinExistence type="predicted"/>
<organism evidence="2 3">
    <name type="scientific">Chitiniphilus eburneus</name>
    <dbReference type="NCBI Taxonomy" id="2571148"/>
    <lineage>
        <taxon>Bacteria</taxon>
        <taxon>Pseudomonadati</taxon>
        <taxon>Pseudomonadota</taxon>
        <taxon>Betaproteobacteria</taxon>
        <taxon>Neisseriales</taxon>
        <taxon>Chitinibacteraceae</taxon>
        <taxon>Chitiniphilus</taxon>
    </lineage>
</organism>
<reference evidence="2 3" key="1">
    <citation type="submission" date="2019-04" db="EMBL/GenBank/DDBJ databases">
        <title>Chitiniphilus eburnea sp. nov., a novel chitinolytic bacterium isolated from aquaculture sludge.</title>
        <authorList>
            <person name="Sheng M."/>
        </authorList>
    </citation>
    <scope>NUCLEOTIDE SEQUENCE [LARGE SCALE GENOMIC DNA]</scope>
    <source>
        <strain evidence="2 3">HX-2-15</strain>
    </source>
</reference>
<keyword evidence="1" id="KW-0812">Transmembrane</keyword>
<evidence type="ECO:0000313" key="2">
    <source>
        <dbReference type="EMBL" id="TJZ73533.1"/>
    </source>
</evidence>
<comment type="caution">
    <text evidence="2">The sequence shown here is derived from an EMBL/GenBank/DDBJ whole genome shotgun (WGS) entry which is preliminary data.</text>
</comment>
<sequence>MSATLPPPWYKSPWPWFLMSIPALAVVGGIAMVVLAITSNDGLVTDDYYKEGQAINETLGRDHAAAALGLSAQVMLADDLRSIRILFDKPVKGPLTLHVLHPTREGQDQHVTLQQQGPQLYAAILPRPLEQPRWNVELADGNHTWRLTGVWKLDSPTPLQLTPER</sequence>
<dbReference type="Proteomes" id="UP000310016">
    <property type="component" value="Unassembled WGS sequence"/>
</dbReference>
<evidence type="ECO:0000256" key="1">
    <source>
        <dbReference type="SAM" id="Phobius"/>
    </source>
</evidence>
<keyword evidence="3" id="KW-1185">Reference proteome</keyword>
<dbReference type="EMBL" id="SUMF01000009">
    <property type="protein sequence ID" value="TJZ73533.1"/>
    <property type="molecule type" value="Genomic_DNA"/>
</dbReference>